<comment type="caution">
    <text evidence="1">The sequence shown here is derived from an EMBL/GenBank/DDBJ whole genome shotgun (WGS) entry which is preliminary data.</text>
</comment>
<dbReference type="EMBL" id="CAVMJV010000104">
    <property type="protein sequence ID" value="CAK5098642.1"/>
    <property type="molecule type" value="Genomic_DNA"/>
</dbReference>
<sequence length="85" mass="10551">MKDKSFNKTAVGKIWFIKDIFYLNKTDLARQAEIKNMGRWILRWDLWDKKFKSGKYNRTDYLMFSRWRFLYEPPISNIIDFFKNL</sequence>
<dbReference type="Proteomes" id="UP001497535">
    <property type="component" value="Unassembled WGS sequence"/>
</dbReference>
<name>A0ACB1APR6_MELEN</name>
<organism evidence="1 2">
    <name type="scientific">Meloidogyne enterolobii</name>
    <name type="common">Root-knot nematode worm</name>
    <name type="synonym">Meloidogyne mayaguensis</name>
    <dbReference type="NCBI Taxonomy" id="390850"/>
    <lineage>
        <taxon>Eukaryota</taxon>
        <taxon>Metazoa</taxon>
        <taxon>Ecdysozoa</taxon>
        <taxon>Nematoda</taxon>
        <taxon>Chromadorea</taxon>
        <taxon>Rhabditida</taxon>
        <taxon>Tylenchina</taxon>
        <taxon>Tylenchomorpha</taxon>
        <taxon>Tylenchoidea</taxon>
        <taxon>Meloidogynidae</taxon>
        <taxon>Meloidogyninae</taxon>
        <taxon>Meloidogyne</taxon>
    </lineage>
</organism>
<reference evidence="1" key="1">
    <citation type="submission" date="2023-11" db="EMBL/GenBank/DDBJ databases">
        <authorList>
            <person name="Poullet M."/>
        </authorList>
    </citation>
    <scope>NUCLEOTIDE SEQUENCE</scope>
    <source>
        <strain evidence="1">E1834</strain>
    </source>
</reference>
<evidence type="ECO:0000313" key="2">
    <source>
        <dbReference type="Proteomes" id="UP001497535"/>
    </source>
</evidence>
<gene>
    <name evidence="1" type="ORF">MENTE1834_LOCUS41653</name>
</gene>
<accession>A0ACB1APR6</accession>
<protein>
    <submittedName>
        <fullName evidence="1">Uncharacterized protein</fullName>
    </submittedName>
</protein>
<proteinExistence type="predicted"/>
<keyword evidence="2" id="KW-1185">Reference proteome</keyword>
<evidence type="ECO:0000313" key="1">
    <source>
        <dbReference type="EMBL" id="CAK5098642.1"/>
    </source>
</evidence>